<dbReference type="InterPro" id="IPR001453">
    <property type="entry name" value="MoaB/Mog_dom"/>
</dbReference>
<evidence type="ECO:0000256" key="2">
    <source>
        <dbReference type="ARBA" id="ARBA00002901"/>
    </source>
</evidence>
<dbReference type="Gene3D" id="2.40.340.10">
    <property type="entry name" value="MoeA, C-terminal, domain IV"/>
    <property type="match status" value="1"/>
</dbReference>
<feature type="domain" description="MoaB/Mog" evidence="12">
    <location>
        <begin position="181"/>
        <end position="323"/>
    </location>
</feature>
<evidence type="ECO:0000313" key="13">
    <source>
        <dbReference type="EMBL" id="QDT32581.1"/>
    </source>
</evidence>
<name>A0A517QLV0_9PLAN</name>
<dbReference type="GO" id="GO:0046872">
    <property type="term" value="F:metal ion binding"/>
    <property type="evidence" value="ECO:0007669"/>
    <property type="project" value="UniProtKB-UniRule"/>
</dbReference>
<keyword evidence="6 11" id="KW-0808">Transferase</keyword>
<dbReference type="CDD" id="cd00887">
    <property type="entry name" value="MoeA"/>
    <property type="match status" value="1"/>
</dbReference>
<dbReference type="InterPro" id="IPR036688">
    <property type="entry name" value="MoeA_C_domain_IV_sf"/>
</dbReference>
<evidence type="ECO:0000256" key="3">
    <source>
        <dbReference type="ARBA" id="ARBA00005046"/>
    </source>
</evidence>
<dbReference type="InterPro" id="IPR005110">
    <property type="entry name" value="MoeA_linker/N"/>
</dbReference>
<dbReference type="SUPFAM" id="SSF63867">
    <property type="entry name" value="MoeA C-terminal domain-like"/>
    <property type="match status" value="1"/>
</dbReference>
<dbReference type="InterPro" id="IPR036135">
    <property type="entry name" value="MoeA_linker/N_sf"/>
</dbReference>
<evidence type="ECO:0000256" key="6">
    <source>
        <dbReference type="ARBA" id="ARBA00022679"/>
    </source>
</evidence>
<comment type="pathway">
    <text evidence="3 11">Cofactor biosynthesis; molybdopterin biosynthesis.</text>
</comment>
<dbReference type="NCBIfam" id="NF045515">
    <property type="entry name" value="Glp_gephyrin"/>
    <property type="match status" value="1"/>
</dbReference>
<evidence type="ECO:0000256" key="8">
    <source>
        <dbReference type="ARBA" id="ARBA00022842"/>
    </source>
</evidence>
<comment type="catalytic activity">
    <reaction evidence="10">
        <text>adenylyl-molybdopterin + molybdate = Mo-molybdopterin + AMP + H(+)</text>
        <dbReference type="Rhea" id="RHEA:35047"/>
        <dbReference type="ChEBI" id="CHEBI:15378"/>
        <dbReference type="ChEBI" id="CHEBI:36264"/>
        <dbReference type="ChEBI" id="CHEBI:62727"/>
        <dbReference type="ChEBI" id="CHEBI:71302"/>
        <dbReference type="ChEBI" id="CHEBI:456215"/>
        <dbReference type="EC" id="2.10.1.1"/>
    </reaction>
</comment>
<dbReference type="InterPro" id="IPR008284">
    <property type="entry name" value="MoCF_biosynth_CS"/>
</dbReference>
<dbReference type="PROSITE" id="PS01079">
    <property type="entry name" value="MOCF_BIOSYNTHESIS_2"/>
    <property type="match status" value="1"/>
</dbReference>
<dbReference type="Gene3D" id="3.90.105.10">
    <property type="entry name" value="Molybdopterin biosynthesis moea protein, domain 2"/>
    <property type="match status" value="1"/>
</dbReference>
<dbReference type="NCBIfam" id="TIGR00177">
    <property type="entry name" value="molyb_syn"/>
    <property type="match status" value="1"/>
</dbReference>
<evidence type="ECO:0000256" key="4">
    <source>
        <dbReference type="ARBA" id="ARBA00010763"/>
    </source>
</evidence>
<dbReference type="GO" id="GO:0006777">
    <property type="term" value="P:Mo-molybdopterin cofactor biosynthetic process"/>
    <property type="evidence" value="ECO:0007669"/>
    <property type="project" value="UniProtKB-UniRule"/>
</dbReference>
<dbReference type="EMBL" id="CP036267">
    <property type="protein sequence ID" value="QDT32581.1"/>
    <property type="molecule type" value="Genomic_DNA"/>
</dbReference>
<dbReference type="FunFam" id="3.40.980.10:FF:000004">
    <property type="entry name" value="Molybdopterin molybdenumtransferase"/>
    <property type="match status" value="1"/>
</dbReference>
<dbReference type="KEGG" id="tpol:Mal48_18280"/>
<evidence type="ECO:0000256" key="5">
    <source>
        <dbReference type="ARBA" id="ARBA00022505"/>
    </source>
</evidence>
<dbReference type="Gene3D" id="2.170.190.11">
    <property type="entry name" value="Molybdopterin biosynthesis moea protein, domain 3"/>
    <property type="match status" value="1"/>
</dbReference>
<dbReference type="EC" id="2.10.1.1" evidence="11"/>
<dbReference type="GO" id="GO:0005829">
    <property type="term" value="C:cytosol"/>
    <property type="evidence" value="ECO:0007669"/>
    <property type="project" value="TreeGrafter"/>
</dbReference>
<dbReference type="SMART" id="SM00852">
    <property type="entry name" value="MoCF_biosynth"/>
    <property type="match status" value="1"/>
</dbReference>
<comment type="similarity">
    <text evidence="4 11">Belongs to the MoeA family.</text>
</comment>
<dbReference type="PANTHER" id="PTHR10192">
    <property type="entry name" value="MOLYBDOPTERIN BIOSYNTHESIS PROTEIN"/>
    <property type="match status" value="1"/>
</dbReference>
<keyword evidence="7 11" id="KW-0479">Metal-binding</keyword>
<organism evidence="13 14">
    <name type="scientific">Thalassoglobus polymorphus</name>
    <dbReference type="NCBI Taxonomy" id="2527994"/>
    <lineage>
        <taxon>Bacteria</taxon>
        <taxon>Pseudomonadati</taxon>
        <taxon>Planctomycetota</taxon>
        <taxon>Planctomycetia</taxon>
        <taxon>Planctomycetales</taxon>
        <taxon>Planctomycetaceae</taxon>
        <taxon>Thalassoglobus</taxon>
    </lineage>
</organism>
<dbReference type="AlphaFoldDB" id="A0A517QLV0"/>
<sequence length="420" mass="45196">MLPMLNVDQALGLIRETVSSAPKQASSLLDALGSRLAEKIVCPEDSPPFDKSMMDGFAVRSSDLRIGEIEFSKIGELAAGHESTLSIGSGQTIQIMTGAPIPEGADVVIPVEQSRELGDSRICLTLESEVASGRNILRQGTNMRVDEDVIASGQLIRPQEIALLAEMGLAHVPVYPKPSVAILATGDELVPVDATPGPGQIRNSNALMLAQQVSAAGAVPEILDIARDNREDLRAKIQQGLQADFLCLSGGVSAGKLDLVPSELERAGVRKVFHKVAMKPGKPIWFGKRETEPASECYVFGLPGNPVSSMVCFELFVRTALQKFSGSPNASPQLLEAELTKKFEQRGDRDVWFPSIVEADSNKLHLTPTNWKGSSDLRSTILANCSALFPAGIHTFQRGETVQVLLWSGSRIEPKLTHNS</sequence>
<reference evidence="13 14" key="1">
    <citation type="submission" date="2019-02" db="EMBL/GenBank/DDBJ databases">
        <title>Deep-cultivation of Planctomycetes and their phenomic and genomic characterization uncovers novel biology.</title>
        <authorList>
            <person name="Wiegand S."/>
            <person name="Jogler M."/>
            <person name="Boedeker C."/>
            <person name="Pinto D."/>
            <person name="Vollmers J."/>
            <person name="Rivas-Marin E."/>
            <person name="Kohn T."/>
            <person name="Peeters S.H."/>
            <person name="Heuer A."/>
            <person name="Rast P."/>
            <person name="Oberbeckmann S."/>
            <person name="Bunk B."/>
            <person name="Jeske O."/>
            <person name="Meyerdierks A."/>
            <person name="Storesund J.E."/>
            <person name="Kallscheuer N."/>
            <person name="Luecker S."/>
            <person name="Lage O.M."/>
            <person name="Pohl T."/>
            <person name="Merkel B.J."/>
            <person name="Hornburger P."/>
            <person name="Mueller R.-W."/>
            <person name="Bruemmer F."/>
            <person name="Labrenz M."/>
            <person name="Spormann A.M."/>
            <person name="Op den Camp H."/>
            <person name="Overmann J."/>
            <person name="Amann R."/>
            <person name="Jetten M.S.M."/>
            <person name="Mascher T."/>
            <person name="Medema M.H."/>
            <person name="Devos D.P."/>
            <person name="Kaster A.-K."/>
            <person name="Ovreas L."/>
            <person name="Rohde M."/>
            <person name="Galperin M.Y."/>
            <person name="Jogler C."/>
        </authorList>
    </citation>
    <scope>NUCLEOTIDE SEQUENCE [LARGE SCALE GENOMIC DNA]</scope>
    <source>
        <strain evidence="13 14">Mal48</strain>
    </source>
</reference>
<dbReference type="UniPathway" id="UPA00344"/>
<dbReference type="InterPro" id="IPR036425">
    <property type="entry name" value="MoaB/Mog-like_dom_sf"/>
</dbReference>
<keyword evidence="8 11" id="KW-0460">Magnesium</keyword>
<evidence type="ECO:0000256" key="7">
    <source>
        <dbReference type="ARBA" id="ARBA00022723"/>
    </source>
</evidence>
<evidence type="ECO:0000256" key="1">
    <source>
        <dbReference type="ARBA" id="ARBA00001946"/>
    </source>
</evidence>
<evidence type="ECO:0000259" key="12">
    <source>
        <dbReference type="SMART" id="SM00852"/>
    </source>
</evidence>
<comment type="cofactor">
    <cofactor evidence="1 11">
        <name>Mg(2+)</name>
        <dbReference type="ChEBI" id="CHEBI:18420"/>
    </cofactor>
</comment>
<gene>
    <name evidence="13" type="primary">moeA_1</name>
    <name evidence="13" type="ORF">Mal48_18280</name>
</gene>
<keyword evidence="14" id="KW-1185">Reference proteome</keyword>
<dbReference type="Proteomes" id="UP000315724">
    <property type="component" value="Chromosome"/>
</dbReference>
<dbReference type="SUPFAM" id="SSF63882">
    <property type="entry name" value="MoeA N-terminal region -like"/>
    <property type="match status" value="1"/>
</dbReference>
<dbReference type="GO" id="GO:0061599">
    <property type="term" value="F:molybdopterin molybdotransferase activity"/>
    <property type="evidence" value="ECO:0007669"/>
    <property type="project" value="UniProtKB-UniRule"/>
</dbReference>
<dbReference type="Gene3D" id="3.40.980.10">
    <property type="entry name" value="MoaB/Mog-like domain"/>
    <property type="match status" value="1"/>
</dbReference>
<keyword evidence="5 11" id="KW-0500">Molybdenum</keyword>
<protein>
    <recommendedName>
        <fullName evidence="11">Molybdopterin molybdenumtransferase</fullName>
        <ecNumber evidence="11">2.10.1.1</ecNumber>
    </recommendedName>
</protein>
<dbReference type="Pfam" id="PF03454">
    <property type="entry name" value="MoeA_C"/>
    <property type="match status" value="1"/>
</dbReference>
<dbReference type="Pfam" id="PF00994">
    <property type="entry name" value="MoCF_biosynth"/>
    <property type="match status" value="1"/>
</dbReference>
<dbReference type="Pfam" id="PF03453">
    <property type="entry name" value="MoeA_N"/>
    <property type="match status" value="1"/>
</dbReference>
<evidence type="ECO:0000313" key="14">
    <source>
        <dbReference type="Proteomes" id="UP000315724"/>
    </source>
</evidence>
<dbReference type="FunFam" id="2.170.190.11:FF:000001">
    <property type="entry name" value="Molybdopterin molybdenumtransferase"/>
    <property type="match status" value="1"/>
</dbReference>
<dbReference type="PANTHER" id="PTHR10192:SF5">
    <property type="entry name" value="GEPHYRIN"/>
    <property type="match status" value="1"/>
</dbReference>
<dbReference type="SUPFAM" id="SSF53218">
    <property type="entry name" value="Molybdenum cofactor biosynthesis proteins"/>
    <property type="match status" value="1"/>
</dbReference>
<comment type="function">
    <text evidence="2 11">Catalyzes the insertion of molybdate into adenylated molybdopterin with the concomitant release of AMP.</text>
</comment>
<evidence type="ECO:0000256" key="10">
    <source>
        <dbReference type="ARBA" id="ARBA00047317"/>
    </source>
</evidence>
<accession>A0A517QLV0</accession>
<proteinExistence type="inferred from homology"/>
<evidence type="ECO:0000256" key="11">
    <source>
        <dbReference type="RuleBase" id="RU365090"/>
    </source>
</evidence>
<dbReference type="InterPro" id="IPR005111">
    <property type="entry name" value="MoeA_C_domain_IV"/>
</dbReference>
<keyword evidence="9 11" id="KW-0501">Molybdenum cofactor biosynthesis</keyword>
<dbReference type="InterPro" id="IPR038987">
    <property type="entry name" value="MoeA-like"/>
</dbReference>
<evidence type="ECO:0000256" key="9">
    <source>
        <dbReference type="ARBA" id="ARBA00023150"/>
    </source>
</evidence>